<feature type="compositionally biased region" description="Low complexity" evidence="1">
    <location>
        <begin position="308"/>
        <end position="334"/>
    </location>
</feature>
<name>A0A0G2I5U2_9EURO</name>
<dbReference type="VEuPathDB" id="FungiDB:EMCG_08281"/>
<accession>A0A0G2I5U2</accession>
<gene>
    <name evidence="2" type="ORF">EMCG_08281</name>
</gene>
<dbReference type="EMBL" id="LCZI01000550">
    <property type="protein sequence ID" value="KKZ65987.1"/>
    <property type="molecule type" value="Genomic_DNA"/>
</dbReference>
<dbReference type="AlphaFoldDB" id="A0A0G2I5U2"/>
<dbReference type="Proteomes" id="UP000034164">
    <property type="component" value="Unassembled WGS sequence"/>
</dbReference>
<sequence>MTRATISESAFKNSLLAVVDPQCRNYTNSFGLHMRFEADNTRASDDAIHFQTLLHVLGLNRAEEYIIPQQSKCPQCPPLMMFMDILVKAKQCSGRSIVLVHYAGHAFLDRWKQLAFWANNNHKNNNNDSGNDGEEPSLIFQFESFLNIVDLDGPLNDPDCQVDVVFILDFCYNYDSRHAETFRHRPAIAPEEKNDRIVEILGASVCETTRNNLTNLDRNDITYDENSHIRMRDDGHTFTSKLAEYVTQLDRLSDFLEFSDMLSYVRAEWKSLPNAREPVYNLIQGLNSIRISFPGSGPDPPPVPPSSPTLSSSTSSSSTTSTFSSSSSSASSISTSPLLRWSSADYRALFSVDVSSTSTTLSGINWDAVRLMFWILEEIGSWMKITLLNDICRGRSNSYDNNYDADDNNNNNDDDNNHSAFGLNIEAPYVIFTQLNSLPGIHLIREIPPVNSESYAFLGQELLEM</sequence>
<feature type="compositionally biased region" description="Pro residues" evidence="1">
    <location>
        <begin position="297"/>
        <end position="307"/>
    </location>
</feature>
<evidence type="ECO:0000313" key="3">
    <source>
        <dbReference type="Proteomes" id="UP000034164"/>
    </source>
</evidence>
<feature type="region of interest" description="Disordered" evidence="1">
    <location>
        <begin position="293"/>
        <end position="334"/>
    </location>
</feature>
<dbReference type="OrthoDB" id="4760831at2759"/>
<reference evidence="3" key="1">
    <citation type="journal article" date="2015" name="PLoS Genet.">
        <title>The dynamic genome and transcriptome of the human fungal pathogen Blastomyces and close relative Emmonsia.</title>
        <authorList>
            <person name="Munoz J.F."/>
            <person name="Gauthier G.M."/>
            <person name="Desjardins C.A."/>
            <person name="Gallo J.E."/>
            <person name="Holder J."/>
            <person name="Sullivan T.D."/>
            <person name="Marty A.J."/>
            <person name="Carmen J.C."/>
            <person name="Chen Z."/>
            <person name="Ding L."/>
            <person name="Gujja S."/>
            <person name="Magrini V."/>
            <person name="Misas E."/>
            <person name="Mitreva M."/>
            <person name="Priest M."/>
            <person name="Saif S."/>
            <person name="Whiston E.A."/>
            <person name="Young S."/>
            <person name="Zeng Q."/>
            <person name="Goldman W.E."/>
            <person name="Mardis E.R."/>
            <person name="Taylor J.W."/>
            <person name="McEwen J.G."/>
            <person name="Clay O.K."/>
            <person name="Klein B.S."/>
            <person name="Cuomo C.A."/>
        </authorList>
    </citation>
    <scope>NUCLEOTIDE SEQUENCE [LARGE SCALE GENOMIC DNA]</scope>
    <source>
        <strain evidence="3">UAMH 3008</strain>
    </source>
</reference>
<proteinExistence type="predicted"/>
<protein>
    <submittedName>
        <fullName evidence="2">Uncharacterized protein</fullName>
    </submittedName>
</protein>
<comment type="caution">
    <text evidence="2">The sequence shown here is derived from an EMBL/GenBank/DDBJ whole genome shotgun (WGS) entry which is preliminary data.</text>
</comment>
<evidence type="ECO:0000256" key="1">
    <source>
        <dbReference type="SAM" id="MobiDB-lite"/>
    </source>
</evidence>
<organism evidence="2 3">
    <name type="scientific">[Emmonsia] crescens</name>
    <dbReference type="NCBI Taxonomy" id="73230"/>
    <lineage>
        <taxon>Eukaryota</taxon>
        <taxon>Fungi</taxon>
        <taxon>Dikarya</taxon>
        <taxon>Ascomycota</taxon>
        <taxon>Pezizomycotina</taxon>
        <taxon>Eurotiomycetes</taxon>
        <taxon>Eurotiomycetidae</taxon>
        <taxon>Onygenales</taxon>
        <taxon>Ajellomycetaceae</taxon>
        <taxon>Emergomyces</taxon>
    </lineage>
</organism>
<evidence type="ECO:0000313" key="2">
    <source>
        <dbReference type="EMBL" id="KKZ65987.1"/>
    </source>
</evidence>